<organism evidence="1 2">
    <name type="scientific">Rhododendron griersonianum</name>
    <dbReference type="NCBI Taxonomy" id="479676"/>
    <lineage>
        <taxon>Eukaryota</taxon>
        <taxon>Viridiplantae</taxon>
        <taxon>Streptophyta</taxon>
        <taxon>Embryophyta</taxon>
        <taxon>Tracheophyta</taxon>
        <taxon>Spermatophyta</taxon>
        <taxon>Magnoliopsida</taxon>
        <taxon>eudicotyledons</taxon>
        <taxon>Gunneridae</taxon>
        <taxon>Pentapetalae</taxon>
        <taxon>asterids</taxon>
        <taxon>Ericales</taxon>
        <taxon>Ericaceae</taxon>
        <taxon>Ericoideae</taxon>
        <taxon>Rhodoreae</taxon>
        <taxon>Rhododendron</taxon>
    </lineage>
</organism>
<reference evidence="1" key="1">
    <citation type="submission" date="2020-08" db="EMBL/GenBank/DDBJ databases">
        <title>Plant Genome Project.</title>
        <authorList>
            <person name="Zhang R.-G."/>
        </authorList>
    </citation>
    <scope>NUCLEOTIDE SEQUENCE</scope>
    <source>
        <strain evidence="1">WSP0</strain>
        <tissue evidence="1">Leaf</tissue>
    </source>
</reference>
<evidence type="ECO:0000313" key="2">
    <source>
        <dbReference type="Proteomes" id="UP000823749"/>
    </source>
</evidence>
<name>A0AAV6LJQ2_9ERIC</name>
<dbReference type="Proteomes" id="UP000823749">
    <property type="component" value="Chromosome 1"/>
</dbReference>
<dbReference type="AlphaFoldDB" id="A0AAV6LJQ2"/>
<comment type="caution">
    <text evidence="1">The sequence shown here is derived from an EMBL/GenBank/DDBJ whole genome shotgun (WGS) entry which is preliminary data.</text>
</comment>
<gene>
    <name evidence="1" type="ORF">RHGRI_000459</name>
</gene>
<dbReference type="EMBL" id="JACTNZ010000001">
    <property type="protein sequence ID" value="KAG5564264.1"/>
    <property type="molecule type" value="Genomic_DNA"/>
</dbReference>
<proteinExistence type="predicted"/>
<keyword evidence="2" id="KW-1185">Reference proteome</keyword>
<accession>A0AAV6LJQ2</accession>
<sequence length="57" mass="7106">MEEYKKSQSGSAPFLASRWWWREMRRQQRVRMGAMRRRRVRMGMKMKRVLERPGGYE</sequence>
<evidence type="ECO:0000313" key="1">
    <source>
        <dbReference type="EMBL" id="KAG5564264.1"/>
    </source>
</evidence>
<protein>
    <submittedName>
        <fullName evidence="1">Uncharacterized protein</fullName>
    </submittedName>
</protein>